<reference evidence="1 2" key="1">
    <citation type="submission" date="2015-11" db="EMBL/GenBank/DDBJ databases">
        <title>Genomic analysis of 38 Legionella species identifies large and diverse effector repertoires.</title>
        <authorList>
            <person name="Burstein D."/>
            <person name="Amaro F."/>
            <person name="Zusman T."/>
            <person name="Lifshitz Z."/>
            <person name="Cohen O."/>
            <person name="Gilbert J.A."/>
            <person name="Pupko T."/>
            <person name="Shuman H.A."/>
            <person name="Segal G."/>
        </authorList>
    </citation>
    <scope>NUCLEOTIDE SEQUENCE [LARGE SCALE GENOMIC DNA]</scope>
    <source>
        <strain evidence="1 2">JA-26-G1-E2</strain>
    </source>
</reference>
<comment type="caution">
    <text evidence="1">The sequence shown here is derived from an EMBL/GenBank/DDBJ whole genome shotgun (WGS) entry which is preliminary data.</text>
</comment>
<dbReference type="STRING" id="455.Ljam_2082"/>
<proteinExistence type="predicted"/>
<accession>A0A0W0UJD0</accession>
<protein>
    <recommendedName>
        <fullName evidence="3">Cys-rich protein</fullName>
    </recommendedName>
</protein>
<dbReference type="EMBL" id="LNYG01000013">
    <property type="protein sequence ID" value="KTD07887.1"/>
    <property type="molecule type" value="Genomic_DNA"/>
</dbReference>
<evidence type="ECO:0000313" key="1">
    <source>
        <dbReference type="EMBL" id="KTD07887.1"/>
    </source>
</evidence>
<sequence length="93" mass="10659">MLSAITYAKVKQKKEKEIPMNKYFFSLFLLFAFLPAHATNCFGINMQEQINAQDDCVQKILKPCIEKCESNDDTDCTQLCQENAKNECRQAGE</sequence>
<gene>
    <name evidence="1" type="ORF">Ljam_2082</name>
</gene>
<evidence type="ECO:0008006" key="3">
    <source>
        <dbReference type="Google" id="ProtNLM"/>
    </source>
</evidence>
<dbReference type="PATRIC" id="fig|455.5.peg.2194"/>
<dbReference type="AlphaFoldDB" id="A0A0W0UJD0"/>
<organism evidence="1 2">
    <name type="scientific">Legionella jamestowniensis</name>
    <dbReference type="NCBI Taxonomy" id="455"/>
    <lineage>
        <taxon>Bacteria</taxon>
        <taxon>Pseudomonadati</taxon>
        <taxon>Pseudomonadota</taxon>
        <taxon>Gammaproteobacteria</taxon>
        <taxon>Legionellales</taxon>
        <taxon>Legionellaceae</taxon>
        <taxon>Legionella</taxon>
    </lineage>
</organism>
<evidence type="ECO:0000313" key="2">
    <source>
        <dbReference type="Proteomes" id="UP000054715"/>
    </source>
</evidence>
<dbReference type="Proteomes" id="UP000054715">
    <property type="component" value="Unassembled WGS sequence"/>
</dbReference>
<name>A0A0W0UJD0_9GAMM</name>